<dbReference type="OrthoDB" id="248923at2759"/>
<dbReference type="GO" id="GO:0005794">
    <property type="term" value="C:Golgi apparatus"/>
    <property type="evidence" value="ECO:0007669"/>
    <property type="project" value="TreeGrafter"/>
</dbReference>
<dbReference type="PROSITE" id="PS00107">
    <property type="entry name" value="PROTEIN_KINASE_ATP"/>
    <property type="match status" value="1"/>
</dbReference>
<gene>
    <name evidence="12" type="ORF">INT45_000459</name>
</gene>
<comment type="catalytic activity">
    <reaction evidence="8">
        <text>L-seryl-[protein] + ATP = O-phospho-L-seryl-[protein] + ADP + H(+)</text>
        <dbReference type="Rhea" id="RHEA:17989"/>
        <dbReference type="Rhea" id="RHEA-COMP:9863"/>
        <dbReference type="Rhea" id="RHEA-COMP:11604"/>
        <dbReference type="ChEBI" id="CHEBI:15378"/>
        <dbReference type="ChEBI" id="CHEBI:29999"/>
        <dbReference type="ChEBI" id="CHEBI:30616"/>
        <dbReference type="ChEBI" id="CHEBI:83421"/>
        <dbReference type="ChEBI" id="CHEBI:456216"/>
        <dbReference type="EC" id="2.7.11.1"/>
    </reaction>
</comment>
<feature type="region of interest" description="Disordered" evidence="10">
    <location>
        <begin position="158"/>
        <end position="217"/>
    </location>
</feature>
<dbReference type="GO" id="GO:0006624">
    <property type="term" value="P:vacuolar protein processing"/>
    <property type="evidence" value="ECO:0007669"/>
    <property type="project" value="TreeGrafter"/>
</dbReference>
<evidence type="ECO:0000256" key="6">
    <source>
        <dbReference type="ARBA" id="ARBA00022840"/>
    </source>
</evidence>
<dbReference type="SMART" id="SM00220">
    <property type="entry name" value="S_TKc"/>
    <property type="match status" value="1"/>
</dbReference>
<evidence type="ECO:0000256" key="3">
    <source>
        <dbReference type="ARBA" id="ARBA00022679"/>
    </source>
</evidence>
<dbReference type="SUPFAM" id="SSF56112">
    <property type="entry name" value="Protein kinase-like (PK-like)"/>
    <property type="match status" value="1"/>
</dbReference>
<comment type="caution">
    <text evidence="12">The sequence shown here is derived from an EMBL/GenBank/DDBJ whole genome shotgun (WGS) entry which is preliminary data.</text>
</comment>
<dbReference type="PANTHER" id="PTHR45998">
    <property type="entry name" value="SERINE/THREONINE-PROTEIN KINASE 16"/>
    <property type="match status" value="1"/>
</dbReference>
<dbReference type="AlphaFoldDB" id="A0A8H7S4Z7"/>
<evidence type="ECO:0000256" key="4">
    <source>
        <dbReference type="ARBA" id="ARBA00022741"/>
    </source>
</evidence>
<comment type="catalytic activity">
    <reaction evidence="7">
        <text>L-threonyl-[protein] + ATP = O-phospho-L-threonyl-[protein] + ADP + H(+)</text>
        <dbReference type="Rhea" id="RHEA:46608"/>
        <dbReference type="Rhea" id="RHEA-COMP:11060"/>
        <dbReference type="Rhea" id="RHEA-COMP:11605"/>
        <dbReference type="ChEBI" id="CHEBI:15378"/>
        <dbReference type="ChEBI" id="CHEBI:30013"/>
        <dbReference type="ChEBI" id="CHEBI:30616"/>
        <dbReference type="ChEBI" id="CHEBI:61977"/>
        <dbReference type="ChEBI" id="CHEBI:456216"/>
        <dbReference type="EC" id="2.7.11.1"/>
    </reaction>
</comment>
<evidence type="ECO:0000256" key="10">
    <source>
        <dbReference type="SAM" id="MobiDB-lite"/>
    </source>
</evidence>
<evidence type="ECO:0000256" key="7">
    <source>
        <dbReference type="ARBA" id="ARBA00047899"/>
    </source>
</evidence>
<accession>A0A8H7S4Z7</accession>
<dbReference type="InterPro" id="IPR011009">
    <property type="entry name" value="Kinase-like_dom_sf"/>
</dbReference>
<proteinExistence type="predicted"/>
<feature type="compositionally biased region" description="Low complexity" evidence="10">
    <location>
        <begin position="181"/>
        <end position="201"/>
    </location>
</feature>
<dbReference type="GO" id="GO:0004674">
    <property type="term" value="F:protein serine/threonine kinase activity"/>
    <property type="evidence" value="ECO:0007669"/>
    <property type="project" value="UniProtKB-KW"/>
</dbReference>
<dbReference type="Gene3D" id="1.10.510.10">
    <property type="entry name" value="Transferase(Phosphotransferase) domain 1"/>
    <property type="match status" value="2"/>
</dbReference>
<reference evidence="12 13" key="1">
    <citation type="submission" date="2020-12" db="EMBL/GenBank/DDBJ databases">
        <title>Metabolic potential, ecology and presence of endohyphal bacteria is reflected in genomic diversity of Mucoromycotina.</title>
        <authorList>
            <person name="Muszewska A."/>
            <person name="Okrasinska A."/>
            <person name="Steczkiewicz K."/>
            <person name="Drgas O."/>
            <person name="Orlowska M."/>
            <person name="Perlinska-Lenart U."/>
            <person name="Aleksandrzak-Piekarczyk T."/>
            <person name="Szatraj K."/>
            <person name="Zielenkiewicz U."/>
            <person name="Pilsyk S."/>
            <person name="Malc E."/>
            <person name="Mieczkowski P."/>
            <person name="Kruszewska J.S."/>
            <person name="Biernat P."/>
            <person name="Pawlowska J."/>
        </authorList>
    </citation>
    <scope>NUCLEOTIDE SEQUENCE [LARGE SCALE GENOMIC DNA]</scope>
    <source>
        <strain evidence="12 13">CBS 142.35</strain>
    </source>
</reference>
<dbReference type="Pfam" id="PF00069">
    <property type="entry name" value="Pkinase"/>
    <property type="match status" value="2"/>
</dbReference>
<sequence>MSLFSSVLDAVYAAVGCCIPDANLSINGRAYRIVKLLGEGGFSFVYLVEDGSGNLYAMKKIRCTLGTEEAEVAQREVEVYRLFDHEYIIRMLDTATITESDGSTTIYIFLPYYKRGNLQDAINRNQLYKRHFTESQMLHLFRGVCTAVEFMHDYKGANNTRTGYTTKNPILDDEGGEHHQSQQQQQSKPLLSSTSRQESSSAIETHAPGKEGEVVPWAHRDIKPGNVLVSDDGETPILMDFGSACRARIEIHNRQEALKQQDLAAEHCTMPYRAPELFDVKTDTTLDEKVDIWSLGCTLYAMAYGLSPFEVNSDQGGSVALAVLNAQYKFPTEGETANLYSTEFKELISWMLTADPKTRPDIHQVIERTDELLKRIPQENAE</sequence>
<feature type="compositionally biased region" description="Basic and acidic residues" evidence="10">
    <location>
        <begin position="207"/>
        <end position="217"/>
    </location>
</feature>
<protein>
    <recommendedName>
        <fullName evidence="1">non-specific serine/threonine protein kinase</fullName>
        <ecNumber evidence="1">2.7.11.1</ecNumber>
    </recommendedName>
</protein>
<evidence type="ECO:0000259" key="11">
    <source>
        <dbReference type="PROSITE" id="PS50011"/>
    </source>
</evidence>
<dbReference type="EMBL" id="JAEPRB010000073">
    <property type="protein sequence ID" value="KAG2222844.1"/>
    <property type="molecule type" value="Genomic_DNA"/>
</dbReference>
<dbReference type="GO" id="GO:0005773">
    <property type="term" value="C:vacuole"/>
    <property type="evidence" value="ECO:0007669"/>
    <property type="project" value="GOC"/>
</dbReference>
<evidence type="ECO:0000256" key="5">
    <source>
        <dbReference type="ARBA" id="ARBA00022777"/>
    </source>
</evidence>
<organism evidence="12 13">
    <name type="scientific">Circinella minor</name>
    <dbReference type="NCBI Taxonomy" id="1195481"/>
    <lineage>
        <taxon>Eukaryota</taxon>
        <taxon>Fungi</taxon>
        <taxon>Fungi incertae sedis</taxon>
        <taxon>Mucoromycota</taxon>
        <taxon>Mucoromycotina</taxon>
        <taxon>Mucoromycetes</taxon>
        <taxon>Mucorales</taxon>
        <taxon>Lichtheimiaceae</taxon>
        <taxon>Circinella</taxon>
    </lineage>
</organism>
<feature type="compositionally biased region" description="Polar residues" evidence="10">
    <location>
        <begin position="158"/>
        <end position="168"/>
    </location>
</feature>
<dbReference type="PROSITE" id="PS50011">
    <property type="entry name" value="PROTEIN_KINASE_DOM"/>
    <property type="match status" value="1"/>
</dbReference>
<keyword evidence="3" id="KW-0808">Transferase</keyword>
<dbReference type="GO" id="GO:0032889">
    <property type="term" value="P:regulation of vacuole fusion, non-autophagic"/>
    <property type="evidence" value="ECO:0007669"/>
    <property type="project" value="TreeGrafter"/>
</dbReference>
<evidence type="ECO:0000313" key="13">
    <source>
        <dbReference type="Proteomes" id="UP000646827"/>
    </source>
</evidence>
<keyword evidence="4 9" id="KW-0547">Nucleotide-binding</keyword>
<dbReference type="PANTHER" id="PTHR45998:SF2">
    <property type="entry name" value="SERINE_THREONINE-PROTEIN KINASE 16"/>
    <property type="match status" value="1"/>
</dbReference>
<dbReference type="InterPro" id="IPR017441">
    <property type="entry name" value="Protein_kinase_ATP_BS"/>
</dbReference>
<dbReference type="InterPro" id="IPR052239">
    <property type="entry name" value="Ser/Thr-specific_kinases"/>
</dbReference>
<keyword evidence="5" id="KW-0418">Kinase</keyword>
<dbReference type="EC" id="2.7.11.1" evidence="1"/>
<dbReference type="Proteomes" id="UP000646827">
    <property type="component" value="Unassembled WGS sequence"/>
</dbReference>
<feature type="binding site" evidence="9">
    <location>
        <position position="59"/>
    </location>
    <ligand>
        <name>ATP</name>
        <dbReference type="ChEBI" id="CHEBI:30616"/>
    </ligand>
</feature>
<evidence type="ECO:0000256" key="9">
    <source>
        <dbReference type="PROSITE-ProRule" id="PRU10141"/>
    </source>
</evidence>
<evidence type="ECO:0000256" key="1">
    <source>
        <dbReference type="ARBA" id="ARBA00012513"/>
    </source>
</evidence>
<keyword evidence="13" id="KW-1185">Reference proteome</keyword>
<keyword evidence="2" id="KW-0723">Serine/threonine-protein kinase</keyword>
<dbReference type="CDD" id="cd13986">
    <property type="entry name" value="STKc_16"/>
    <property type="match status" value="1"/>
</dbReference>
<dbReference type="GO" id="GO:0005524">
    <property type="term" value="F:ATP binding"/>
    <property type="evidence" value="ECO:0007669"/>
    <property type="project" value="UniProtKB-UniRule"/>
</dbReference>
<keyword evidence="6 9" id="KW-0067">ATP-binding</keyword>
<feature type="domain" description="Protein kinase" evidence="11">
    <location>
        <begin position="31"/>
        <end position="373"/>
    </location>
</feature>
<name>A0A8H7S4Z7_9FUNG</name>
<evidence type="ECO:0000313" key="12">
    <source>
        <dbReference type="EMBL" id="KAG2222844.1"/>
    </source>
</evidence>
<evidence type="ECO:0000256" key="8">
    <source>
        <dbReference type="ARBA" id="ARBA00048679"/>
    </source>
</evidence>
<dbReference type="InterPro" id="IPR000719">
    <property type="entry name" value="Prot_kinase_dom"/>
</dbReference>
<evidence type="ECO:0000256" key="2">
    <source>
        <dbReference type="ARBA" id="ARBA00022527"/>
    </source>
</evidence>